<gene>
    <name evidence="15" type="ORF">A3G00_01580</name>
</gene>
<dbReference type="PANTHER" id="PTHR13710:SF105">
    <property type="entry name" value="ATP-DEPENDENT DNA HELICASE Q1"/>
    <property type="match status" value="1"/>
</dbReference>
<evidence type="ECO:0000256" key="4">
    <source>
        <dbReference type="ARBA" id="ARBA00022801"/>
    </source>
</evidence>
<evidence type="ECO:0000256" key="7">
    <source>
        <dbReference type="ARBA" id="ARBA00023125"/>
    </source>
</evidence>
<dbReference type="STRING" id="1798692.A3G00_01580"/>
<dbReference type="GO" id="GO:0009378">
    <property type="term" value="F:four-way junction helicase activity"/>
    <property type="evidence" value="ECO:0007669"/>
    <property type="project" value="TreeGrafter"/>
</dbReference>
<keyword evidence="4" id="KW-0378">Hydrolase</keyword>
<comment type="catalytic activity">
    <reaction evidence="9">
        <text>Couples ATP hydrolysis with the unwinding of duplex DNA by translocating in the 3'-5' direction.</text>
        <dbReference type="EC" id="5.6.2.4"/>
    </reaction>
</comment>
<evidence type="ECO:0000256" key="11">
    <source>
        <dbReference type="ARBA" id="ARBA00044535"/>
    </source>
</evidence>
<evidence type="ECO:0000256" key="12">
    <source>
        <dbReference type="ARBA" id="ARBA00044550"/>
    </source>
</evidence>
<dbReference type="GO" id="GO:0046872">
    <property type="term" value="F:metal ion binding"/>
    <property type="evidence" value="ECO:0007669"/>
    <property type="project" value="UniProtKB-KW"/>
</dbReference>
<comment type="similarity">
    <text evidence="1">Belongs to the helicase family. RecQ subfamily.</text>
</comment>
<sequence length="535" mass="60398">MSDVEHYLEKYFNHASFRPGQKEIIDAFMAGRDVVALLPTGGGKSLCFQLPAVLNNNFTIVVSPLIALMKDQVDGLRVRGIGAVFFNSSLSWDETEKALAEIKAGKVRLLYVAPEGLSNQRLASALKDVNVNFFAVDEAHCVSQWGHDFRPDYLSIKNFINSFQIRPTVGAFTATATPEVKDDIIKNLGLRDPQVFIRGFDRPNLKFFAQKDLKGRQRQEEVSRIIKTQPGSGIVYTISRKETEEMASFLSANGIGSAAYHAGLEKFARTRIQNDFMENRFKVIVATIAFGMGVDKADIRFVIHAGMPSSLEGYYQEAGRAGRDGEPAYCILLHSKRDFGLHNYFIRQGWAEMKQQGKSYTEIERVTNIKYDRLNKMNQYVDSSQCRRKIILQYFSDPDLGQLPQNCGGCDVCLNFKWENATPYKRRERLTKTGGGLSDTVLETVKLYQKNYAPEQIAKARSLGVTTIFNHLAVWYQSGGDFKIADFVSPEAERQIMIAINKIGNTERLSPIKDILPRDISYEQIRFVAAKLKRK</sequence>
<dbReference type="GO" id="GO:0030894">
    <property type="term" value="C:replisome"/>
    <property type="evidence" value="ECO:0007669"/>
    <property type="project" value="TreeGrafter"/>
</dbReference>
<dbReference type="InterPro" id="IPR029491">
    <property type="entry name" value="Helicase_HTH"/>
</dbReference>
<dbReference type="InterPro" id="IPR027417">
    <property type="entry name" value="P-loop_NTPase"/>
</dbReference>
<accession>A0A1F6MTM9</accession>
<evidence type="ECO:0000313" key="16">
    <source>
        <dbReference type="Proteomes" id="UP000178347"/>
    </source>
</evidence>
<protein>
    <recommendedName>
        <fullName evidence="11">ATP-dependent DNA helicase RecQ</fullName>
        <ecNumber evidence="10">5.6.2.4</ecNumber>
    </recommendedName>
    <alternativeName>
        <fullName evidence="12">DNA 3'-5' helicase RecQ</fullName>
    </alternativeName>
</protein>
<keyword evidence="8" id="KW-0413">Isomerase</keyword>
<dbReference type="PROSITE" id="PS51194">
    <property type="entry name" value="HELICASE_CTER"/>
    <property type="match status" value="1"/>
</dbReference>
<dbReference type="Pfam" id="PF14493">
    <property type="entry name" value="HTH_40"/>
    <property type="match status" value="1"/>
</dbReference>
<dbReference type="GO" id="GO:0003677">
    <property type="term" value="F:DNA binding"/>
    <property type="evidence" value="ECO:0007669"/>
    <property type="project" value="UniProtKB-KW"/>
</dbReference>
<name>A0A1F6MTM9_9BACT</name>
<evidence type="ECO:0000259" key="14">
    <source>
        <dbReference type="PROSITE" id="PS51194"/>
    </source>
</evidence>
<dbReference type="FunFam" id="3.40.50.300:FF:001456">
    <property type="entry name" value="ATP-dependent DNA helicase"/>
    <property type="match status" value="1"/>
</dbReference>
<feature type="domain" description="Helicase ATP-binding" evidence="13">
    <location>
        <begin position="25"/>
        <end position="194"/>
    </location>
</feature>
<dbReference type="GO" id="GO:0005737">
    <property type="term" value="C:cytoplasm"/>
    <property type="evidence" value="ECO:0007669"/>
    <property type="project" value="TreeGrafter"/>
</dbReference>
<evidence type="ECO:0000313" key="15">
    <source>
        <dbReference type="EMBL" id="OGH75024.1"/>
    </source>
</evidence>
<dbReference type="InterPro" id="IPR011545">
    <property type="entry name" value="DEAD/DEAH_box_helicase_dom"/>
</dbReference>
<dbReference type="Gene3D" id="3.40.50.300">
    <property type="entry name" value="P-loop containing nucleotide triphosphate hydrolases"/>
    <property type="match status" value="2"/>
</dbReference>
<dbReference type="GO" id="GO:0006310">
    <property type="term" value="P:DNA recombination"/>
    <property type="evidence" value="ECO:0007669"/>
    <property type="project" value="InterPro"/>
</dbReference>
<dbReference type="GO" id="GO:0016787">
    <property type="term" value="F:hydrolase activity"/>
    <property type="evidence" value="ECO:0007669"/>
    <property type="project" value="UniProtKB-KW"/>
</dbReference>
<dbReference type="InterPro" id="IPR001650">
    <property type="entry name" value="Helicase_C-like"/>
</dbReference>
<dbReference type="GO" id="GO:0043590">
    <property type="term" value="C:bacterial nucleoid"/>
    <property type="evidence" value="ECO:0007669"/>
    <property type="project" value="TreeGrafter"/>
</dbReference>
<comment type="caution">
    <text evidence="15">The sequence shown here is derived from an EMBL/GenBank/DDBJ whole genome shotgun (WGS) entry which is preliminary data.</text>
</comment>
<organism evidence="15 16">
    <name type="scientific">Candidatus Magasanikbacteria bacterium RIFCSPLOWO2_12_FULL_43_12</name>
    <dbReference type="NCBI Taxonomy" id="1798692"/>
    <lineage>
        <taxon>Bacteria</taxon>
        <taxon>Candidatus Magasanikiibacteriota</taxon>
    </lineage>
</organism>
<dbReference type="InterPro" id="IPR004589">
    <property type="entry name" value="DNA_helicase_ATP-dep_RecQ"/>
</dbReference>
<dbReference type="Proteomes" id="UP000178347">
    <property type="component" value="Unassembled WGS sequence"/>
</dbReference>
<dbReference type="SUPFAM" id="SSF52540">
    <property type="entry name" value="P-loop containing nucleoside triphosphate hydrolases"/>
    <property type="match status" value="1"/>
</dbReference>
<evidence type="ECO:0000256" key="2">
    <source>
        <dbReference type="ARBA" id="ARBA00022723"/>
    </source>
</evidence>
<dbReference type="GO" id="GO:0043138">
    <property type="term" value="F:3'-5' DNA helicase activity"/>
    <property type="evidence" value="ECO:0007669"/>
    <property type="project" value="UniProtKB-EC"/>
</dbReference>
<evidence type="ECO:0000256" key="3">
    <source>
        <dbReference type="ARBA" id="ARBA00022741"/>
    </source>
</evidence>
<dbReference type="CDD" id="cd18794">
    <property type="entry name" value="SF2_C_RecQ"/>
    <property type="match status" value="1"/>
</dbReference>
<dbReference type="NCBIfam" id="TIGR00614">
    <property type="entry name" value="recQ_fam"/>
    <property type="match status" value="1"/>
</dbReference>
<evidence type="ECO:0000256" key="8">
    <source>
        <dbReference type="ARBA" id="ARBA00023235"/>
    </source>
</evidence>
<evidence type="ECO:0000256" key="1">
    <source>
        <dbReference type="ARBA" id="ARBA00005446"/>
    </source>
</evidence>
<dbReference type="FunFam" id="3.40.50.300:FF:000296">
    <property type="entry name" value="ATP-dependent DNA helicase RecQ"/>
    <property type="match status" value="1"/>
</dbReference>
<keyword evidence="6" id="KW-0067">ATP-binding</keyword>
<dbReference type="Pfam" id="PF00271">
    <property type="entry name" value="Helicase_C"/>
    <property type="match status" value="1"/>
</dbReference>
<keyword evidence="5" id="KW-0347">Helicase</keyword>
<reference evidence="15 16" key="1">
    <citation type="journal article" date="2016" name="Nat. Commun.">
        <title>Thousands of microbial genomes shed light on interconnected biogeochemical processes in an aquifer system.</title>
        <authorList>
            <person name="Anantharaman K."/>
            <person name="Brown C.T."/>
            <person name="Hug L.A."/>
            <person name="Sharon I."/>
            <person name="Castelle C.J."/>
            <person name="Probst A.J."/>
            <person name="Thomas B.C."/>
            <person name="Singh A."/>
            <person name="Wilkins M.J."/>
            <person name="Karaoz U."/>
            <person name="Brodie E.L."/>
            <person name="Williams K.H."/>
            <person name="Hubbard S.S."/>
            <person name="Banfield J.F."/>
        </authorList>
    </citation>
    <scope>NUCLEOTIDE SEQUENCE [LARGE SCALE GENOMIC DNA]</scope>
</reference>
<keyword evidence="3" id="KW-0547">Nucleotide-binding</keyword>
<dbReference type="SMART" id="SM00487">
    <property type="entry name" value="DEXDc"/>
    <property type="match status" value="1"/>
</dbReference>
<feature type="domain" description="Helicase C-terminal" evidence="14">
    <location>
        <begin position="221"/>
        <end position="361"/>
    </location>
</feature>
<evidence type="ECO:0000259" key="13">
    <source>
        <dbReference type="PROSITE" id="PS51192"/>
    </source>
</evidence>
<dbReference type="PROSITE" id="PS51192">
    <property type="entry name" value="HELICASE_ATP_BIND_1"/>
    <property type="match status" value="1"/>
</dbReference>
<keyword evidence="2" id="KW-0479">Metal-binding</keyword>
<evidence type="ECO:0000256" key="9">
    <source>
        <dbReference type="ARBA" id="ARBA00034617"/>
    </source>
</evidence>
<proteinExistence type="inferred from homology"/>
<dbReference type="EMBL" id="MFQN01000011">
    <property type="protein sequence ID" value="OGH75024.1"/>
    <property type="molecule type" value="Genomic_DNA"/>
</dbReference>
<dbReference type="PANTHER" id="PTHR13710">
    <property type="entry name" value="DNA HELICASE RECQ FAMILY MEMBER"/>
    <property type="match status" value="1"/>
</dbReference>
<keyword evidence="7" id="KW-0238">DNA-binding</keyword>
<dbReference type="SMART" id="SM00490">
    <property type="entry name" value="HELICc"/>
    <property type="match status" value="1"/>
</dbReference>
<dbReference type="InterPro" id="IPR032284">
    <property type="entry name" value="RecQ_Zn-bd"/>
</dbReference>
<evidence type="ECO:0000256" key="10">
    <source>
        <dbReference type="ARBA" id="ARBA00034808"/>
    </source>
</evidence>
<dbReference type="InterPro" id="IPR014001">
    <property type="entry name" value="Helicase_ATP-bd"/>
</dbReference>
<dbReference type="GO" id="GO:0005524">
    <property type="term" value="F:ATP binding"/>
    <property type="evidence" value="ECO:0007669"/>
    <property type="project" value="UniProtKB-KW"/>
</dbReference>
<dbReference type="GO" id="GO:0006281">
    <property type="term" value="P:DNA repair"/>
    <property type="evidence" value="ECO:0007669"/>
    <property type="project" value="TreeGrafter"/>
</dbReference>
<evidence type="ECO:0000256" key="5">
    <source>
        <dbReference type="ARBA" id="ARBA00022806"/>
    </source>
</evidence>
<dbReference type="EC" id="5.6.2.4" evidence="10"/>
<dbReference type="Pfam" id="PF16124">
    <property type="entry name" value="RecQ_Zn_bind"/>
    <property type="match status" value="1"/>
</dbReference>
<dbReference type="AlphaFoldDB" id="A0A1F6MTM9"/>
<dbReference type="CDD" id="cd17920">
    <property type="entry name" value="DEXHc_RecQ"/>
    <property type="match status" value="1"/>
</dbReference>
<dbReference type="Pfam" id="PF00270">
    <property type="entry name" value="DEAD"/>
    <property type="match status" value="1"/>
</dbReference>
<evidence type="ECO:0000256" key="6">
    <source>
        <dbReference type="ARBA" id="ARBA00022840"/>
    </source>
</evidence>